<reference evidence="18 19" key="1">
    <citation type="submission" date="2021-03" db="EMBL/GenBank/DDBJ databases">
        <title>Genomic Encyclopedia of Type Strains, Phase III (KMG-III): the genomes of soil and plant-associated and newly described type strains.</title>
        <authorList>
            <person name="Whitman W."/>
        </authorList>
    </citation>
    <scope>NUCLEOTIDE SEQUENCE [LARGE SCALE GENOMIC DNA]</scope>
    <source>
        <strain evidence="18 19">IMMIB AFH-6</strain>
    </source>
</reference>
<keyword evidence="3 12" id="KW-1134">Transmembrane beta strand</keyword>
<dbReference type="Pfam" id="PF00593">
    <property type="entry name" value="TonB_dep_Rec_b-barrel"/>
    <property type="match status" value="1"/>
</dbReference>
<dbReference type="InterPro" id="IPR039426">
    <property type="entry name" value="TonB-dep_rcpt-like"/>
</dbReference>
<gene>
    <name evidence="18" type="ORF">J2851_001628</name>
</gene>
<evidence type="ECO:0000256" key="1">
    <source>
        <dbReference type="ARBA" id="ARBA00004571"/>
    </source>
</evidence>
<keyword evidence="8" id="KW-0406">Ion transport</keyword>
<keyword evidence="4" id="KW-0410">Iron transport</keyword>
<comment type="caution">
    <text evidence="18">The sequence shown here is derived from an EMBL/GenBank/DDBJ whole genome shotgun (WGS) entry which is preliminary data.</text>
</comment>
<keyword evidence="19" id="KW-1185">Reference proteome</keyword>
<comment type="similarity">
    <text evidence="12 13">Belongs to the TonB-dependent receptor family.</text>
</comment>
<keyword evidence="9 13" id="KW-0798">TonB box</keyword>
<dbReference type="RefSeq" id="WP_209765517.1">
    <property type="nucleotide sequence ID" value="NZ_JAGINP010000004.1"/>
</dbReference>
<keyword evidence="6 15" id="KW-0732">Signal</keyword>
<feature type="domain" description="TonB-dependent receptor-like beta-barrel" evidence="16">
    <location>
        <begin position="239"/>
        <end position="487"/>
    </location>
</feature>
<evidence type="ECO:0000313" key="18">
    <source>
        <dbReference type="EMBL" id="MBP2291879.1"/>
    </source>
</evidence>
<feature type="chain" id="PRO_5045684211" evidence="15">
    <location>
        <begin position="30"/>
        <end position="512"/>
    </location>
</feature>
<evidence type="ECO:0000256" key="11">
    <source>
        <dbReference type="ARBA" id="ARBA00023237"/>
    </source>
</evidence>
<evidence type="ECO:0000256" key="9">
    <source>
        <dbReference type="ARBA" id="ARBA00023077"/>
    </source>
</evidence>
<dbReference type="PROSITE" id="PS52016">
    <property type="entry name" value="TONB_DEPENDENT_REC_3"/>
    <property type="match status" value="1"/>
</dbReference>
<protein>
    <submittedName>
        <fullName evidence="18">Outer membrane receptor protein involved in Fe transport</fullName>
    </submittedName>
</protein>
<evidence type="ECO:0000259" key="17">
    <source>
        <dbReference type="Pfam" id="PF07715"/>
    </source>
</evidence>
<evidence type="ECO:0000256" key="4">
    <source>
        <dbReference type="ARBA" id="ARBA00022496"/>
    </source>
</evidence>
<dbReference type="PANTHER" id="PTHR32552">
    <property type="entry name" value="FERRICHROME IRON RECEPTOR-RELATED"/>
    <property type="match status" value="1"/>
</dbReference>
<dbReference type="InterPro" id="IPR036942">
    <property type="entry name" value="Beta-barrel_TonB_sf"/>
</dbReference>
<evidence type="ECO:0000256" key="2">
    <source>
        <dbReference type="ARBA" id="ARBA00022448"/>
    </source>
</evidence>
<feature type="signal peptide" evidence="15">
    <location>
        <begin position="1"/>
        <end position="29"/>
    </location>
</feature>
<keyword evidence="2 12" id="KW-0813">Transport</keyword>
<dbReference type="InterPro" id="IPR000531">
    <property type="entry name" value="Beta-barrel_TonB"/>
</dbReference>
<keyword evidence="18" id="KW-0675">Receptor</keyword>
<dbReference type="InterPro" id="IPR012910">
    <property type="entry name" value="Plug_dom"/>
</dbReference>
<keyword evidence="10 12" id="KW-0472">Membrane</keyword>
<organism evidence="18 19">
    <name type="scientific">Azospirillum rugosum</name>
    <dbReference type="NCBI Taxonomy" id="416170"/>
    <lineage>
        <taxon>Bacteria</taxon>
        <taxon>Pseudomonadati</taxon>
        <taxon>Pseudomonadota</taxon>
        <taxon>Alphaproteobacteria</taxon>
        <taxon>Rhodospirillales</taxon>
        <taxon>Azospirillaceae</taxon>
        <taxon>Azospirillum</taxon>
    </lineage>
</organism>
<dbReference type="Proteomes" id="UP000781958">
    <property type="component" value="Unassembled WGS sequence"/>
</dbReference>
<accession>A0ABS4SH31</accession>
<evidence type="ECO:0000256" key="5">
    <source>
        <dbReference type="ARBA" id="ARBA00022692"/>
    </source>
</evidence>
<keyword evidence="11 12" id="KW-0998">Cell outer membrane</keyword>
<evidence type="ECO:0000256" key="3">
    <source>
        <dbReference type="ARBA" id="ARBA00022452"/>
    </source>
</evidence>
<evidence type="ECO:0000256" key="10">
    <source>
        <dbReference type="ARBA" id="ARBA00023136"/>
    </source>
</evidence>
<comment type="subcellular location">
    <subcellularLocation>
        <location evidence="1 12">Cell outer membrane</location>
        <topology evidence="1 12">Multi-pass membrane protein</topology>
    </subcellularLocation>
</comment>
<proteinExistence type="inferred from homology"/>
<evidence type="ECO:0000313" key="19">
    <source>
        <dbReference type="Proteomes" id="UP000781958"/>
    </source>
</evidence>
<evidence type="ECO:0000256" key="15">
    <source>
        <dbReference type="SAM" id="SignalP"/>
    </source>
</evidence>
<evidence type="ECO:0000256" key="6">
    <source>
        <dbReference type="ARBA" id="ARBA00022729"/>
    </source>
</evidence>
<feature type="region of interest" description="Disordered" evidence="14">
    <location>
        <begin position="28"/>
        <end position="49"/>
    </location>
</feature>
<dbReference type="Pfam" id="PF07715">
    <property type="entry name" value="Plug"/>
    <property type="match status" value="1"/>
</dbReference>
<keyword evidence="7" id="KW-0408">Iron</keyword>
<dbReference type="SUPFAM" id="SSF56935">
    <property type="entry name" value="Porins"/>
    <property type="match status" value="1"/>
</dbReference>
<evidence type="ECO:0000256" key="7">
    <source>
        <dbReference type="ARBA" id="ARBA00023004"/>
    </source>
</evidence>
<keyword evidence="5 12" id="KW-0812">Transmembrane</keyword>
<sequence>MTRFAQLGSGAAALATLLLMTTALSPALAQTTTPPSPSPWPSPASDKPITLDTLTIDAQAAGSLTAPTADQAREELNRTPGSVGFVDSESYKGRHAGNLRDVLQDTPGVFVQSRYGQEVRLSVRGSGLARGYHLRGLEVLQDGIPVNLADGSGDFYQIDPLGLRYTEVFRGGNGLAYGSSTLGGAINFVTPTARTAVAPNILRLEGGSYGTARASGQVSRDLGDADFLISGTVTHADGFRQHSRQQGEMINGNVGYRFNPDVETRFYVGAYIVDQQLPGALSLSDALNNPTKAAPSAIAGNQSRMTWTERVANRTTVRLDSGQVDLDTWAIHKKLFHPIFQVIDQDGWTYGVAPRYTTSFTVGGLRDDLVLGARAFAGNNTALQFANIAGSRGAQTANNRQDARNVEAYAENRLLLTPTVALMTGAKVLRDEREFSDKWNPRRNSSQTYAGVNPKIGLLWEPRANVQVFADLTRSQDVPDFSDLILQPDFIGLGTARPVGASRPLLMASSPE</sequence>
<dbReference type="EMBL" id="JAGINP010000004">
    <property type="protein sequence ID" value="MBP2291879.1"/>
    <property type="molecule type" value="Genomic_DNA"/>
</dbReference>
<dbReference type="Gene3D" id="2.40.170.20">
    <property type="entry name" value="TonB-dependent receptor, beta-barrel domain"/>
    <property type="match status" value="1"/>
</dbReference>
<feature type="domain" description="TonB-dependent receptor plug" evidence="17">
    <location>
        <begin position="77"/>
        <end position="185"/>
    </location>
</feature>
<evidence type="ECO:0000256" key="13">
    <source>
        <dbReference type="RuleBase" id="RU003357"/>
    </source>
</evidence>
<evidence type="ECO:0000259" key="16">
    <source>
        <dbReference type="Pfam" id="PF00593"/>
    </source>
</evidence>
<dbReference type="PANTHER" id="PTHR32552:SF68">
    <property type="entry name" value="FERRICHROME OUTER MEMBRANE TRANSPORTER_PHAGE RECEPTOR"/>
    <property type="match status" value="1"/>
</dbReference>
<evidence type="ECO:0000256" key="14">
    <source>
        <dbReference type="SAM" id="MobiDB-lite"/>
    </source>
</evidence>
<dbReference type="InterPro" id="IPR037066">
    <property type="entry name" value="Plug_dom_sf"/>
</dbReference>
<evidence type="ECO:0000256" key="12">
    <source>
        <dbReference type="PROSITE-ProRule" id="PRU01360"/>
    </source>
</evidence>
<name>A0ABS4SH31_9PROT</name>
<evidence type="ECO:0000256" key="8">
    <source>
        <dbReference type="ARBA" id="ARBA00023065"/>
    </source>
</evidence>
<dbReference type="Gene3D" id="2.170.130.10">
    <property type="entry name" value="TonB-dependent receptor, plug domain"/>
    <property type="match status" value="1"/>
</dbReference>